<dbReference type="PANTHER" id="PTHR43736:SF4">
    <property type="entry name" value="SLR1690 PROTEIN"/>
    <property type="match status" value="1"/>
</dbReference>
<dbReference type="InterPro" id="IPR015797">
    <property type="entry name" value="NUDIX_hydrolase-like_dom_sf"/>
</dbReference>
<dbReference type="Pfam" id="PF21906">
    <property type="entry name" value="WHD_NrtR"/>
    <property type="match status" value="1"/>
</dbReference>
<dbReference type="InterPro" id="IPR036388">
    <property type="entry name" value="WH-like_DNA-bd_sf"/>
</dbReference>
<dbReference type="InterPro" id="IPR054105">
    <property type="entry name" value="WHD_NrtR"/>
</dbReference>
<sequence length="258" mass="28232">MTEADFLKAYDPAAFPRPSVTVDLVLMTVRGGALCSLLQQRQDHPHKGSWALPGGFVGPDEGLDAAARRVLAQKAGLPEEEAPGGWLEQLYTFGAPDRDPRMRIITVAYFALLPEDVLARAVKTGSGLQLAPLRLAEGEAIDAHLAALGPDGTPLPLAFDHEIILKTAVLRLRGKLDHSPAPFALLPKRFTLRALQDVHEAILGTPLNKPAFRRRLLDKNWLEPTGERESGTSYRPAELYRVRQQEKRSVAVQGGMTL</sequence>
<dbReference type="InterPro" id="IPR036390">
    <property type="entry name" value="WH_DNA-bd_sf"/>
</dbReference>
<dbReference type="SUPFAM" id="SSF46785">
    <property type="entry name" value="Winged helix' DNA-binding domain"/>
    <property type="match status" value="1"/>
</dbReference>
<dbReference type="PANTHER" id="PTHR43736">
    <property type="entry name" value="ADP-RIBOSE PYROPHOSPHATASE"/>
    <property type="match status" value="1"/>
</dbReference>
<organism evidence="2 3">
    <name type="scientific">Roseibium litorale</name>
    <dbReference type="NCBI Taxonomy" id="2803841"/>
    <lineage>
        <taxon>Bacteria</taxon>
        <taxon>Pseudomonadati</taxon>
        <taxon>Pseudomonadota</taxon>
        <taxon>Alphaproteobacteria</taxon>
        <taxon>Hyphomicrobiales</taxon>
        <taxon>Stappiaceae</taxon>
        <taxon>Roseibium</taxon>
    </lineage>
</organism>
<dbReference type="RefSeq" id="WP_192149707.1">
    <property type="nucleotide sequence ID" value="NZ_JACYXI010000014.1"/>
</dbReference>
<dbReference type="Gene3D" id="1.10.10.10">
    <property type="entry name" value="Winged helix-like DNA-binding domain superfamily/Winged helix DNA-binding domain"/>
    <property type="match status" value="1"/>
</dbReference>
<keyword evidence="3" id="KW-1185">Reference proteome</keyword>
<dbReference type="Gene3D" id="3.90.79.10">
    <property type="entry name" value="Nucleoside Triphosphate Pyrophosphohydrolase"/>
    <property type="match status" value="1"/>
</dbReference>
<evidence type="ECO:0000313" key="2">
    <source>
        <dbReference type="EMBL" id="MBD8893574.1"/>
    </source>
</evidence>
<name>A0ABR9CSJ8_9HYPH</name>
<reference evidence="3" key="1">
    <citation type="submission" date="2020-09" db="EMBL/GenBank/DDBJ databases">
        <title>The genome sequence of strain Labrenzia suaedae 4C16A.</title>
        <authorList>
            <person name="Liu Y."/>
        </authorList>
    </citation>
    <scope>NUCLEOTIDE SEQUENCE [LARGE SCALE GENOMIC DNA]</scope>
    <source>
        <strain evidence="3">4C16A</strain>
    </source>
</reference>
<dbReference type="PROSITE" id="PS51462">
    <property type="entry name" value="NUDIX"/>
    <property type="match status" value="1"/>
</dbReference>
<gene>
    <name evidence="2" type="ORF">IG616_18665</name>
</gene>
<accession>A0ABR9CSJ8</accession>
<evidence type="ECO:0000259" key="1">
    <source>
        <dbReference type="PROSITE" id="PS51462"/>
    </source>
</evidence>
<comment type="caution">
    <text evidence="2">The sequence shown here is derived from an EMBL/GenBank/DDBJ whole genome shotgun (WGS) entry which is preliminary data.</text>
</comment>
<evidence type="ECO:0000313" key="3">
    <source>
        <dbReference type="Proteomes" id="UP000632063"/>
    </source>
</evidence>
<dbReference type="Proteomes" id="UP000632063">
    <property type="component" value="Unassembled WGS sequence"/>
</dbReference>
<feature type="domain" description="Nudix hydrolase" evidence="1">
    <location>
        <begin position="15"/>
        <end position="172"/>
    </location>
</feature>
<protein>
    <submittedName>
        <fullName evidence="2">NUDIX domain-containing protein</fullName>
    </submittedName>
</protein>
<reference evidence="2 3" key="2">
    <citation type="journal article" date="2021" name="Int. J. Syst. Evol. Microbiol.">
        <title>Roseibium litorale sp. nov., isolated from a tidal flat sediment and proposal for the reclassification of Labrenzia polysiphoniae as Roseibium polysiphoniae comb. nov.</title>
        <authorList>
            <person name="Liu Y."/>
            <person name="Pei T."/>
            <person name="Du J."/>
            <person name="Chao M."/>
            <person name="Deng M.R."/>
            <person name="Zhu H."/>
        </authorList>
    </citation>
    <scope>NUCLEOTIDE SEQUENCE [LARGE SCALE GENOMIC DNA]</scope>
    <source>
        <strain evidence="2 3">4C16A</strain>
    </source>
</reference>
<dbReference type="Pfam" id="PF00293">
    <property type="entry name" value="NUDIX"/>
    <property type="match status" value="1"/>
</dbReference>
<proteinExistence type="predicted"/>
<dbReference type="SUPFAM" id="SSF55811">
    <property type="entry name" value="Nudix"/>
    <property type="match status" value="1"/>
</dbReference>
<dbReference type="EMBL" id="JACYXI010000014">
    <property type="protein sequence ID" value="MBD8893574.1"/>
    <property type="molecule type" value="Genomic_DNA"/>
</dbReference>
<dbReference type="CDD" id="cd18873">
    <property type="entry name" value="NUDIX_NadM_like"/>
    <property type="match status" value="1"/>
</dbReference>
<dbReference type="InterPro" id="IPR000086">
    <property type="entry name" value="NUDIX_hydrolase_dom"/>
</dbReference>